<name>A0A087C1I1_9BIFI</name>
<dbReference type="EMBL" id="JGZE01000009">
    <property type="protein sequence ID" value="KFI77131.1"/>
    <property type="molecule type" value="Genomic_DNA"/>
</dbReference>
<accession>A0A087C1I1</accession>
<dbReference type="Proteomes" id="UP000029082">
    <property type="component" value="Unassembled WGS sequence"/>
</dbReference>
<comment type="caution">
    <text evidence="1">The sequence shown here is derived from an EMBL/GenBank/DDBJ whole genome shotgun (WGS) entry which is preliminary data.</text>
</comment>
<evidence type="ECO:0000313" key="1">
    <source>
        <dbReference type="EMBL" id="KFI77131.1"/>
    </source>
</evidence>
<protein>
    <submittedName>
        <fullName evidence="1">Uncharacterized protein</fullName>
    </submittedName>
</protein>
<reference evidence="1 2" key="1">
    <citation type="submission" date="2014-03" db="EMBL/GenBank/DDBJ databases">
        <title>Genomics of Bifidobacteria.</title>
        <authorList>
            <person name="Ventura M."/>
            <person name="Milani C."/>
            <person name="Lugli G.A."/>
        </authorList>
    </citation>
    <scope>NUCLEOTIDE SEQUENCE [LARGE SCALE GENOMIC DNA]</scope>
    <source>
        <strain evidence="1 2">DSM 21395</strain>
    </source>
</reference>
<gene>
    <name evidence="1" type="ORF">BMON_1224</name>
</gene>
<dbReference type="eggNOG" id="ENOG5031NJC">
    <property type="taxonomic scope" value="Bacteria"/>
</dbReference>
<evidence type="ECO:0000313" key="2">
    <source>
        <dbReference type="Proteomes" id="UP000029082"/>
    </source>
</evidence>
<sequence>MAVHRIDGICRHCGKHTQVWEDGYCSGKCRRGAWRAGDRTIAGVCEVCGRPVCKPRRGPVPRYCSRRCRQRRYRERRNVREAGRQRAGMEHLQRLKKETKDLRTRIRACKEHERTLGEQAGRLKQTFRDNADLLLRLAATSDRDLIDDAPKGGYIDELRKEETTWQ</sequence>
<dbReference type="AlphaFoldDB" id="A0A087C1I1"/>
<proteinExistence type="predicted"/>
<dbReference type="STRING" id="1437603.GCA_000771525_00895"/>
<organism evidence="1 2">
    <name type="scientific">Bifidobacterium mongoliense DSM 21395</name>
    <dbReference type="NCBI Taxonomy" id="1437603"/>
    <lineage>
        <taxon>Bacteria</taxon>
        <taxon>Bacillati</taxon>
        <taxon>Actinomycetota</taxon>
        <taxon>Actinomycetes</taxon>
        <taxon>Bifidobacteriales</taxon>
        <taxon>Bifidobacteriaceae</taxon>
        <taxon>Bifidobacterium</taxon>
    </lineage>
</organism>
<keyword evidence="2" id="KW-1185">Reference proteome</keyword>